<gene>
    <name evidence="3" type="ORF">D5R40_20645</name>
</gene>
<feature type="coiled-coil region" evidence="1">
    <location>
        <begin position="334"/>
        <end position="368"/>
    </location>
</feature>
<comment type="caution">
    <text evidence="3">The sequence shown here is derived from an EMBL/GenBank/DDBJ whole genome shotgun (WGS) entry which is preliminary data.</text>
</comment>
<dbReference type="AlphaFoldDB" id="A0A3N6PPK2"/>
<evidence type="ECO:0000256" key="1">
    <source>
        <dbReference type="SAM" id="Coils"/>
    </source>
</evidence>
<reference evidence="3 4" key="1">
    <citation type="journal article" date="2018" name="ACS Chem. Biol.">
        <title>Ketoreductase domain dysfunction expands chemodiversity: malyngamide biosynthesis in the cyanobacterium Okeania hirsuta.</title>
        <authorList>
            <person name="Moss N.A."/>
            <person name="Leao T."/>
            <person name="Rankin M."/>
            <person name="McCullough T.M."/>
            <person name="Qu P."/>
            <person name="Korobeynikov A."/>
            <person name="Smith J.L."/>
            <person name="Gerwick L."/>
            <person name="Gerwick W.H."/>
        </authorList>
    </citation>
    <scope>NUCLEOTIDE SEQUENCE [LARGE SCALE GENOMIC DNA]</scope>
    <source>
        <strain evidence="3 4">PAB10Feb10-1</strain>
    </source>
</reference>
<dbReference type="InterPro" id="IPR029044">
    <property type="entry name" value="Nucleotide-diphossugar_trans"/>
</dbReference>
<proteinExistence type="predicted"/>
<dbReference type="Proteomes" id="UP000269154">
    <property type="component" value="Unassembled WGS sequence"/>
</dbReference>
<evidence type="ECO:0000259" key="2">
    <source>
        <dbReference type="Pfam" id="PF00535"/>
    </source>
</evidence>
<sequence>MLINHCPQVTVCLPTYNSGEFLTQAIDSVLQQTFTDFELIISDDCSNDNTPEIIKNYLQKDNRIRYLRNSKNLGLFTNWNQCLESANGEYITIFAQDDVMLPKNLEQKVKILDKYQNIGLVTSSVMVVDANNNHLNWNWANYPEDKLVNGKEWARNILGEANPICCPFVLMRRQVLEKVGGKFNENYAYAADLELWLRIGLVADLYFVKEILGYYRWHEGNKTHSFDDFYQVKEHLQICSDLIDSLNLSDPELNYWESEVLSRTVKWVSFYQIYRHLEKGNFDEAFKLSELLENWRGKSVKLSISVQELGTRIQKILQVNSRLKFEVDEYRDWVKNLENKNSVLEMKINQLNDEKKWLESQIKAWIQTAQKYYQENRK</sequence>
<dbReference type="PANTHER" id="PTHR22916:SF56">
    <property type="entry name" value="GLYCOSYL TRANSFERASE"/>
    <property type="match status" value="1"/>
</dbReference>
<keyword evidence="3" id="KW-0808">Transferase</keyword>
<dbReference type="Gene3D" id="3.90.550.10">
    <property type="entry name" value="Spore Coat Polysaccharide Biosynthesis Protein SpsA, Chain A"/>
    <property type="match status" value="1"/>
</dbReference>
<dbReference type="Pfam" id="PF00535">
    <property type="entry name" value="Glycos_transf_2"/>
    <property type="match status" value="1"/>
</dbReference>
<dbReference type="SUPFAM" id="SSF53448">
    <property type="entry name" value="Nucleotide-diphospho-sugar transferases"/>
    <property type="match status" value="1"/>
</dbReference>
<feature type="domain" description="Glycosyltransferase 2-like" evidence="2">
    <location>
        <begin position="10"/>
        <end position="179"/>
    </location>
</feature>
<name>A0A3N6PPK2_9CYAN</name>
<keyword evidence="4" id="KW-1185">Reference proteome</keyword>
<keyword evidence="1" id="KW-0175">Coiled coil</keyword>
<accession>A0A3N6PPK2</accession>
<dbReference type="RefSeq" id="WP_124155113.1">
    <property type="nucleotide sequence ID" value="NZ_CAWOLW010000039.1"/>
</dbReference>
<protein>
    <submittedName>
        <fullName evidence="3">Glycosyltransferase</fullName>
    </submittedName>
</protein>
<evidence type="ECO:0000313" key="4">
    <source>
        <dbReference type="Proteomes" id="UP000269154"/>
    </source>
</evidence>
<dbReference type="PANTHER" id="PTHR22916">
    <property type="entry name" value="GLYCOSYLTRANSFERASE"/>
    <property type="match status" value="1"/>
</dbReference>
<organism evidence="3 4">
    <name type="scientific">Okeania hirsuta</name>
    <dbReference type="NCBI Taxonomy" id="1458930"/>
    <lineage>
        <taxon>Bacteria</taxon>
        <taxon>Bacillati</taxon>
        <taxon>Cyanobacteriota</taxon>
        <taxon>Cyanophyceae</taxon>
        <taxon>Oscillatoriophycideae</taxon>
        <taxon>Oscillatoriales</taxon>
        <taxon>Microcoleaceae</taxon>
        <taxon>Okeania</taxon>
    </lineage>
</organism>
<dbReference type="GO" id="GO:0016740">
    <property type="term" value="F:transferase activity"/>
    <property type="evidence" value="ECO:0007669"/>
    <property type="project" value="UniProtKB-KW"/>
</dbReference>
<dbReference type="EMBL" id="RCBY01000133">
    <property type="protein sequence ID" value="RQH34496.1"/>
    <property type="molecule type" value="Genomic_DNA"/>
</dbReference>
<dbReference type="OrthoDB" id="549701at2"/>
<dbReference type="InterPro" id="IPR001173">
    <property type="entry name" value="Glyco_trans_2-like"/>
</dbReference>
<evidence type="ECO:0000313" key="3">
    <source>
        <dbReference type="EMBL" id="RQH34496.1"/>
    </source>
</evidence>